<feature type="compositionally biased region" description="Low complexity" evidence="1">
    <location>
        <begin position="200"/>
        <end position="212"/>
    </location>
</feature>
<name>A0ABW9QTQ7_9ACTN</name>
<proteinExistence type="predicted"/>
<sequence>MLAPKAEAVHSSACLVAPTVRRVLQPRVQRDVGFEFESNQLLTRQGDAEIGAPFASENEAINAFWKSGAKRLAKGEQIFSKPGISVEADDRGSDSDLEVVVEHLPETNTGRNQLDQRMTDLLTLVTHFSTQAAHTGDTAPATVSDGQGGFGVDNKKAMIQGPPWDRAKTAPQVTVGARLSNVGDLVRDLHGDPNESAPEAGQRAAGRMAMRGPSPNDSTKPKTATGEAKLLIDAHGLAQQAVNSYLAKNNGTPPGGSELEGFLTLVLAYAEAAPHKSAFLKSSTPLMAKTDLATMWGTLPGPVKTHYSQTSLLGKTELEKLLETLPGYKGRLDRPLFDVSSSAVVDENASFDKKGAARKTQWYHKLVMRDWVRKIVTKNVDQLTTANFPKLPGGREVEGYGVLGARMDADATQPATALPVFELRSASRLMTYGEAHQWALKMFDYIRSLNANPGGGHGRIT</sequence>
<evidence type="ECO:0000256" key="1">
    <source>
        <dbReference type="SAM" id="MobiDB-lite"/>
    </source>
</evidence>
<evidence type="ECO:0000313" key="3">
    <source>
        <dbReference type="Proteomes" id="UP000437736"/>
    </source>
</evidence>
<comment type="caution">
    <text evidence="2">The sequence shown here is derived from an EMBL/GenBank/DDBJ whole genome shotgun (WGS) entry which is preliminary data.</text>
</comment>
<keyword evidence="3" id="KW-1185">Reference proteome</keyword>
<reference evidence="2 3" key="1">
    <citation type="submission" date="2019-11" db="EMBL/GenBank/DDBJ databases">
        <title>Acidiferrimicrobium australis gen. nov., sp. nov., an acidophilic and obligately heterotrophic, member of the Actinobacteria that catalyses dissimilatory oxido- reduction of iron isolated from metal-rich acidic water in Chile.</title>
        <authorList>
            <person name="Gonzalez D."/>
            <person name="Huber K."/>
            <person name="Hedrich S."/>
            <person name="Rojas-Villalobos C."/>
            <person name="Quatrini R."/>
            <person name="Dinamarca M.A."/>
            <person name="Schwarz A."/>
            <person name="Canales C."/>
            <person name="Nancucheo I."/>
        </authorList>
    </citation>
    <scope>NUCLEOTIDE SEQUENCE [LARGE SCALE GENOMIC DNA]</scope>
    <source>
        <strain evidence="2 3">USS-CCA1</strain>
    </source>
</reference>
<dbReference type="EMBL" id="WJHE01000397">
    <property type="protein sequence ID" value="MST32814.1"/>
    <property type="molecule type" value="Genomic_DNA"/>
</dbReference>
<gene>
    <name evidence="2" type="ORF">GHK86_08780</name>
</gene>
<dbReference type="Proteomes" id="UP000437736">
    <property type="component" value="Unassembled WGS sequence"/>
</dbReference>
<feature type="region of interest" description="Disordered" evidence="1">
    <location>
        <begin position="188"/>
        <end position="223"/>
    </location>
</feature>
<organism evidence="2 3">
    <name type="scientific">Acidiferrimicrobium australe</name>
    <dbReference type="NCBI Taxonomy" id="2664430"/>
    <lineage>
        <taxon>Bacteria</taxon>
        <taxon>Bacillati</taxon>
        <taxon>Actinomycetota</taxon>
        <taxon>Acidimicrobiia</taxon>
        <taxon>Acidimicrobiales</taxon>
        <taxon>Acidimicrobiaceae</taxon>
        <taxon>Acidiferrimicrobium</taxon>
    </lineage>
</organism>
<accession>A0ABW9QTQ7</accession>
<protein>
    <submittedName>
        <fullName evidence="2">Uncharacterized protein</fullName>
    </submittedName>
</protein>
<evidence type="ECO:0000313" key="2">
    <source>
        <dbReference type="EMBL" id="MST32814.1"/>
    </source>
</evidence>